<organism evidence="2 3">
    <name type="scientific">Sinorhizobium meliloti (strain SM11)</name>
    <dbReference type="NCBI Taxonomy" id="707241"/>
    <lineage>
        <taxon>Bacteria</taxon>
        <taxon>Pseudomonadati</taxon>
        <taxon>Pseudomonadota</taxon>
        <taxon>Alphaproteobacteria</taxon>
        <taxon>Hyphomicrobiales</taxon>
        <taxon>Rhizobiaceae</taxon>
        <taxon>Sinorhizobium/Ensifer group</taxon>
        <taxon>Sinorhizobium</taxon>
    </lineage>
</organism>
<proteinExistence type="predicted"/>
<feature type="compositionally biased region" description="Basic and acidic residues" evidence="1">
    <location>
        <begin position="14"/>
        <end position="31"/>
    </location>
</feature>
<dbReference type="EMBL" id="CP001830">
    <property type="protein sequence ID" value="AEH77514.1"/>
    <property type="molecule type" value="Genomic_DNA"/>
</dbReference>
<dbReference type="Proteomes" id="UP000009045">
    <property type="component" value="Chromosome"/>
</dbReference>
<evidence type="ECO:0000256" key="1">
    <source>
        <dbReference type="SAM" id="MobiDB-lite"/>
    </source>
</evidence>
<accession>F7X7S4</accession>
<dbReference type="PATRIC" id="fig|707241.3.peg.233"/>
<dbReference type="KEGG" id="smx:SM11_chr0231"/>
<reference evidence="2 3" key="1">
    <citation type="journal article" date="2011" name="J. Biotechnol.">
        <title>The complete genome sequence of the dominant Sinorhizobium meliloti field isolate SM11 extends the S. meliloti pan-genome.</title>
        <authorList>
            <person name="Schneiker-Bekel S."/>
            <person name="Wibberg D."/>
            <person name="Bekel T."/>
            <person name="Blom J."/>
            <person name="Linke B."/>
            <person name="Neuweger H."/>
            <person name="Stiens M."/>
            <person name="Vorholter F.J."/>
            <person name="Weidner S."/>
            <person name="Goesmann A."/>
            <person name="Puhler A."/>
            <person name="Schluter A."/>
        </authorList>
    </citation>
    <scope>NUCLEOTIDE SEQUENCE [LARGE SCALE GENOMIC DNA]</scope>
    <source>
        <strain evidence="2 3">SM11</strain>
    </source>
</reference>
<dbReference type="RefSeq" id="WP_014528954.1">
    <property type="nucleotide sequence ID" value="NC_017325.1"/>
</dbReference>
<name>F7X7S4_SINMM</name>
<protein>
    <submittedName>
        <fullName evidence="2">Uncharacterized protein</fullName>
    </submittedName>
</protein>
<dbReference type="HOGENOM" id="CLU_2195182_0_0_5"/>
<evidence type="ECO:0000313" key="3">
    <source>
        <dbReference type="Proteomes" id="UP000009045"/>
    </source>
</evidence>
<gene>
    <name evidence="2" type="ordered locus">SM11_chr0231</name>
</gene>
<sequence>MTIVRLRPPPAIADKPDEGLRLRRQSAETGREQVQGADDSRPHRPWSQDAYDLQMQAKVAVTLVGELFSNLHSLEEILEFKLLEQSGIEELAFQIHQIQKATERLQPA</sequence>
<feature type="region of interest" description="Disordered" evidence="1">
    <location>
        <begin position="1"/>
        <end position="46"/>
    </location>
</feature>
<dbReference type="AlphaFoldDB" id="F7X7S4"/>
<evidence type="ECO:0000313" key="2">
    <source>
        <dbReference type="EMBL" id="AEH77514.1"/>
    </source>
</evidence>